<accession>A0A0M2SKE1</accession>
<organism evidence="2 3">
    <name type="scientific">Salinicoccus sediminis</name>
    <dbReference type="NCBI Taxonomy" id="1432562"/>
    <lineage>
        <taxon>Bacteria</taxon>
        <taxon>Bacillati</taxon>
        <taxon>Bacillota</taxon>
        <taxon>Bacilli</taxon>
        <taxon>Bacillales</taxon>
        <taxon>Staphylococcaceae</taxon>
        <taxon>Salinicoccus</taxon>
    </lineage>
</organism>
<dbReference type="Gene3D" id="1.10.10.2910">
    <property type="match status" value="1"/>
</dbReference>
<feature type="domain" description="IrrE N-terminal-like" evidence="1">
    <location>
        <begin position="44"/>
        <end position="165"/>
    </location>
</feature>
<proteinExistence type="predicted"/>
<gene>
    <name evidence="2" type="ORF">WN59_06755</name>
</gene>
<dbReference type="Proteomes" id="UP000034287">
    <property type="component" value="Unassembled WGS sequence"/>
</dbReference>
<dbReference type="PATRIC" id="fig|1432562.3.peg.1345"/>
<evidence type="ECO:0000313" key="3">
    <source>
        <dbReference type="Proteomes" id="UP000034287"/>
    </source>
</evidence>
<evidence type="ECO:0000313" key="2">
    <source>
        <dbReference type="EMBL" id="KKK34723.1"/>
    </source>
</evidence>
<dbReference type="PANTHER" id="PTHR43236">
    <property type="entry name" value="ANTITOXIN HIGA1"/>
    <property type="match status" value="1"/>
</dbReference>
<dbReference type="AlphaFoldDB" id="A0A0M2SKE1"/>
<dbReference type="STRING" id="1432562.WN59_06755"/>
<dbReference type="OrthoDB" id="42613at2"/>
<dbReference type="InterPro" id="IPR052345">
    <property type="entry name" value="Rad_response_metalloprotease"/>
</dbReference>
<name>A0A0M2SKE1_9STAP</name>
<comment type="caution">
    <text evidence="2">The sequence shown here is derived from an EMBL/GenBank/DDBJ whole genome shotgun (WGS) entry which is preliminary data.</text>
</comment>
<dbReference type="RefSeq" id="WP_046514746.1">
    <property type="nucleotide sequence ID" value="NZ_LAYZ01000003.1"/>
</dbReference>
<dbReference type="InterPro" id="IPR010359">
    <property type="entry name" value="IrrE_HExxH"/>
</dbReference>
<evidence type="ECO:0000259" key="1">
    <source>
        <dbReference type="Pfam" id="PF06114"/>
    </source>
</evidence>
<sequence length="251" mass="29229">MKKLRLSETKKEELNREADTWVRKFKTEYPLVKYPINDPFAEVEKLGYFIIAKKVESEIAGLQYKIGDDGYILINNNDDLGRQHHSLFHEVFHLYSGVGLGVHLKGESEYIESEYLADAFASRLLMDRSLVQKYIDENRVNIEFLSHVDLIRMHNYFNVSYSNMAFVLKQMFPDEFNPVMFAIGKLPRRSDLLKKTKDTSLSTKLSEVPEFDYITPSIFETLSSNLESGRVSEERIEEILDFFSEELNLGE</sequence>
<keyword evidence="3" id="KW-1185">Reference proteome</keyword>
<dbReference type="Pfam" id="PF06114">
    <property type="entry name" value="Peptidase_M78"/>
    <property type="match status" value="1"/>
</dbReference>
<dbReference type="EMBL" id="LAYZ01000003">
    <property type="protein sequence ID" value="KKK34723.1"/>
    <property type="molecule type" value="Genomic_DNA"/>
</dbReference>
<dbReference type="PANTHER" id="PTHR43236:SF1">
    <property type="entry name" value="BLL7220 PROTEIN"/>
    <property type="match status" value="1"/>
</dbReference>
<protein>
    <recommendedName>
        <fullName evidence="1">IrrE N-terminal-like domain-containing protein</fullName>
    </recommendedName>
</protein>
<reference evidence="2 3" key="1">
    <citation type="submission" date="2015-04" db="EMBL/GenBank/DDBJ databases">
        <title>Taxonomic description and genome sequence of Salinicoccus sediminis sp. nov., a novel hyper halotolerant bacterium isolated from marine sediment.</title>
        <authorList>
            <person name="Mathan Kumar R."/>
            <person name="Kaur G."/>
            <person name="Kumar N."/>
            <person name="Kumar A."/>
            <person name="Singh N.K."/>
            <person name="Kaur N."/>
            <person name="Mayilraj S."/>
        </authorList>
    </citation>
    <scope>NUCLEOTIDE SEQUENCE [LARGE SCALE GENOMIC DNA]</scope>
    <source>
        <strain evidence="2 3">SV-16</strain>
    </source>
</reference>